<accession>A0A7S2WEH1</accession>
<proteinExistence type="predicted"/>
<keyword evidence="1" id="KW-0812">Transmembrane</keyword>
<keyword evidence="1" id="KW-1133">Transmembrane helix</keyword>
<dbReference type="AlphaFoldDB" id="A0A7S2WEH1"/>
<sequence>MSLVDNKGGYEIVADVAAPQEQDDPEDVQVGTRETKRGCIRTAGVVCLLLMLGIAVGVACVVGFGHHQEHAAGNAVPNDIQVAYGQLRPEKIVASESLVDTNAFGSIIARKRERLALFEQAKQSCGDFESHIDPEKFDTSRWKVLEQDADANFANTSDAYLNKAPEKIHVRRSYCHAQHPERKDVTVTIERVGPFRSVGGGNWHIMEFQDQARLKSHFNNRQVYAVGGMFAPVFGNGTIIGHPPIHIHHAHMFPYGSERERLRKIRGSNNDAHDVLFQAHGDSECQKADGGIACLFHELPLDESYHIENTTTGLSGNFELNDVRPFVNTSDYELEFYMDIVLMHTFKKTAKRATYFSIGNPCFGSGPCIYTLPLDSSSSVMWFNYTHTNMGPGTWKNFVLHTHQTIFDSMRVYKGSGLNPKLEQFRKSRKLPIVLECQDMQLDETKAELFNLLDSDDTAEIVCEVTKPSLIFDCVNNNTDCHAYDKNARLQCKENIRLLPNETLTLVAFNHVRKKKGIVHGSEAFRRTNPFSHLFASYQHTILRGDFITDEGYNYSSPSYYYYAQQEYMFESSRDITQACEAKNLSIYMNGEPKTSLR</sequence>
<evidence type="ECO:0000313" key="2">
    <source>
        <dbReference type="EMBL" id="CAD9681851.1"/>
    </source>
</evidence>
<keyword evidence="1" id="KW-0472">Membrane</keyword>
<evidence type="ECO:0000256" key="1">
    <source>
        <dbReference type="SAM" id="Phobius"/>
    </source>
</evidence>
<reference evidence="2" key="1">
    <citation type="submission" date="2021-01" db="EMBL/GenBank/DDBJ databases">
        <authorList>
            <person name="Corre E."/>
            <person name="Pelletier E."/>
            <person name="Niang G."/>
            <person name="Scheremetjew M."/>
            <person name="Finn R."/>
            <person name="Kale V."/>
            <person name="Holt S."/>
            <person name="Cochrane G."/>
            <person name="Meng A."/>
            <person name="Brown T."/>
            <person name="Cohen L."/>
        </authorList>
    </citation>
    <scope>NUCLEOTIDE SEQUENCE</scope>
    <source>
        <strain evidence="2">NY070348D</strain>
    </source>
</reference>
<protein>
    <submittedName>
        <fullName evidence="2">Uncharacterized protein</fullName>
    </submittedName>
</protein>
<organism evidence="2">
    <name type="scientific">Mucochytrium quahogii</name>
    <dbReference type="NCBI Taxonomy" id="96639"/>
    <lineage>
        <taxon>Eukaryota</taxon>
        <taxon>Sar</taxon>
        <taxon>Stramenopiles</taxon>
        <taxon>Bigyra</taxon>
        <taxon>Labyrinthulomycetes</taxon>
        <taxon>Thraustochytrida</taxon>
        <taxon>Thraustochytriidae</taxon>
        <taxon>Mucochytrium</taxon>
    </lineage>
</organism>
<dbReference type="EMBL" id="HBHK01011855">
    <property type="protein sequence ID" value="CAD9681851.1"/>
    <property type="molecule type" value="Transcribed_RNA"/>
</dbReference>
<name>A0A7S2WEH1_9STRA</name>
<gene>
    <name evidence="2" type="ORF">QSP1433_LOCUS7461</name>
</gene>
<feature type="transmembrane region" description="Helical" evidence="1">
    <location>
        <begin position="43"/>
        <end position="64"/>
    </location>
</feature>